<evidence type="ECO:0000256" key="6">
    <source>
        <dbReference type="PIRNR" id="PIRNR003107"/>
    </source>
</evidence>
<dbReference type="FunFam" id="1.20.58.220:FF:000002">
    <property type="entry name" value="Phosphate-specific transport system accessory protein PhoU"/>
    <property type="match status" value="1"/>
</dbReference>
<dbReference type="SUPFAM" id="SSF109755">
    <property type="entry name" value="PhoU-like"/>
    <property type="match status" value="1"/>
</dbReference>
<feature type="domain" description="PhoU" evidence="7">
    <location>
        <begin position="25"/>
        <end position="112"/>
    </location>
</feature>
<keyword evidence="3 6" id="KW-0813">Transport</keyword>
<dbReference type="Gene3D" id="1.20.58.220">
    <property type="entry name" value="Phosphate transport system protein phou homolog 2, domain 2"/>
    <property type="match status" value="2"/>
</dbReference>
<protein>
    <recommendedName>
        <fullName evidence="6">Phosphate-specific transport system accessory protein PhoU</fullName>
    </recommendedName>
</protein>
<gene>
    <name evidence="8" type="primary">phoU_2</name>
    <name evidence="8" type="ORF">D791_03372</name>
</gene>
<dbReference type="PANTHER" id="PTHR42930">
    <property type="entry name" value="PHOSPHATE-SPECIFIC TRANSPORT SYSTEM ACCESSORY PROTEIN PHOU"/>
    <property type="match status" value="1"/>
</dbReference>
<dbReference type="GO" id="GO:0005737">
    <property type="term" value="C:cytoplasm"/>
    <property type="evidence" value="ECO:0007669"/>
    <property type="project" value="UniProtKB-SubCell"/>
</dbReference>
<comment type="subcellular location">
    <subcellularLocation>
        <location evidence="1 6">Cytoplasm</location>
    </subcellularLocation>
</comment>
<evidence type="ECO:0000256" key="4">
    <source>
        <dbReference type="ARBA" id="ARBA00022490"/>
    </source>
</evidence>
<dbReference type="PATRIC" id="fig|1229521.3.peg.3406"/>
<dbReference type="OrthoDB" id="9814256at2"/>
<keyword evidence="5 6" id="KW-0592">Phosphate transport</keyword>
<dbReference type="STRING" id="1229521.D791_03372"/>
<comment type="subunit">
    <text evidence="6">Homodimer.</text>
</comment>
<evidence type="ECO:0000256" key="2">
    <source>
        <dbReference type="ARBA" id="ARBA00008107"/>
    </source>
</evidence>
<dbReference type="AlphaFoldDB" id="W9VGB4"/>
<dbReference type="PANTHER" id="PTHR42930:SF3">
    <property type="entry name" value="PHOSPHATE-SPECIFIC TRANSPORT SYSTEM ACCESSORY PROTEIN PHOU"/>
    <property type="match status" value="1"/>
</dbReference>
<dbReference type="InterPro" id="IPR026022">
    <property type="entry name" value="PhoU_dom"/>
</dbReference>
<evidence type="ECO:0000259" key="7">
    <source>
        <dbReference type="Pfam" id="PF01895"/>
    </source>
</evidence>
<proteinExistence type="inferred from homology"/>
<dbReference type="RefSeq" id="WP_036513488.1">
    <property type="nucleotide sequence ID" value="NZ_AONB01000021.1"/>
</dbReference>
<comment type="caution">
    <text evidence="8">The sequence shown here is derived from an EMBL/GenBank/DDBJ whole genome shotgun (WGS) entry which is preliminary data.</text>
</comment>
<dbReference type="GO" id="GO:0030643">
    <property type="term" value="P:intracellular phosphate ion homeostasis"/>
    <property type="evidence" value="ECO:0007669"/>
    <property type="project" value="InterPro"/>
</dbReference>
<accession>W9VGB4</accession>
<dbReference type="Pfam" id="PF01895">
    <property type="entry name" value="PhoU"/>
    <property type="match status" value="2"/>
</dbReference>
<keyword evidence="9" id="KW-1185">Reference proteome</keyword>
<keyword evidence="4 6" id="KW-0963">Cytoplasm</keyword>
<evidence type="ECO:0000256" key="1">
    <source>
        <dbReference type="ARBA" id="ARBA00004496"/>
    </source>
</evidence>
<dbReference type="GO" id="GO:0006817">
    <property type="term" value="P:phosphate ion transport"/>
    <property type="evidence" value="ECO:0007669"/>
    <property type="project" value="UniProtKB-KW"/>
</dbReference>
<evidence type="ECO:0000313" key="9">
    <source>
        <dbReference type="Proteomes" id="UP000019464"/>
    </source>
</evidence>
<dbReference type="NCBIfam" id="TIGR02135">
    <property type="entry name" value="phoU_full"/>
    <property type="match status" value="1"/>
</dbReference>
<dbReference type="GO" id="GO:0045936">
    <property type="term" value="P:negative regulation of phosphate metabolic process"/>
    <property type="evidence" value="ECO:0007669"/>
    <property type="project" value="InterPro"/>
</dbReference>
<feature type="domain" description="PhoU" evidence="7">
    <location>
        <begin position="133"/>
        <end position="215"/>
    </location>
</feature>
<sequence length="240" mass="27299">MNKQRVDGHTSQAYDAEMNQVVNHVLEMGELVTQQVEKALQAFIHSDSALAQQVVEKDHLVNKMEVDIDNECVQILVRRQPAAGDLRAVIAVIKTIKDVERIGDQAKRIARLALKASEADQMMAPKEFNEFQTMGSRVLEMLRGAMQAFRKMDAEDALSVALLDKQIDNDYEAILRQNMTYMLEDPRNITRIVEMTWAGRAIERIGDHARNICEYTIYFVKGQDVRHQDDAVLEATVKGR</sequence>
<comment type="similarity">
    <text evidence="2 6">Belongs to the PhoU family.</text>
</comment>
<organism evidence="8 9">
    <name type="scientific">Nitrincola nitratireducens</name>
    <dbReference type="NCBI Taxonomy" id="1229521"/>
    <lineage>
        <taxon>Bacteria</taxon>
        <taxon>Pseudomonadati</taxon>
        <taxon>Pseudomonadota</taxon>
        <taxon>Gammaproteobacteria</taxon>
        <taxon>Oceanospirillales</taxon>
        <taxon>Oceanospirillaceae</taxon>
        <taxon>Nitrincola</taxon>
    </lineage>
</organism>
<evidence type="ECO:0000256" key="5">
    <source>
        <dbReference type="ARBA" id="ARBA00022592"/>
    </source>
</evidence>
<reference evidence="8 9" key="2">
    <citation type="journal article" date="2015" name="Syst. Appl. Microbiol.">
        <title>Nitrincola nitratireducens sp. nov. isolated from a haloalkaline crater lake.</title>
        <authorList>
            <person name="Singh A."/>
            <person name="Vaidya B."/>
            <person name="Tanuku N.R."/>
            <person name="Pinnaka A.K."/>
        </authorList>
    </citation>
    <scope>NUCLEOTIDE SEQUENCE [LARGE SCALE GENOMIC DNA]</scope>
    <source>
        <strain evidence="8 9">AK23</strain>
    </source>
</reference>
<dbReference type="InterPro" id="IPR038078">
    <property type="entry name" value="PhoU-like_sf"/>
</dbReference>
<comment type="function">
    <text evidence="6">Plays a role in the regulation of phosphate uptake.</text>
</comment>
<dbReference type="InterPro" id="IPR028366">
    <property type="entry name" value="PhoU"/>
</dbReference>
<name>W9VGB4_9GAMM</name>
<dbReference type="PIRSF" id="PIRSF003107">
    <property type="entry name" value="PhoU"/>
    <property type="match status" value="1"/>
</dbReference>
<evidence type="ECO:0000313" key="8">
    <source>
        <dbReference type="EMBL" id="EXJ09700.1"/>
    </source>
</evidence>
<dbReference type="FunFam" id="1.20.58.220:FF:000001">
    <property type="entry name" value="Phosphate-specific transport system accessory protein PhoU"/>
    <property type="match status" value="1"/>
</dbReference>
<dbReference type="EMBL" id="AONB01000021">
    <property type="protein sequence ID" value="EXJ09700.1"/>
    <property type="molecule type" value="Genomic_DNA"/>
</dbReference>
<dbReference type="Proteomes" id="UP000019464">
    <property type="component" value="Unassembled WGS sequence"/>
</dbReference>
<reference evidence="9" key="1">
    <citation type="submission" date="2012-11" db="EMBL/GenBank/DDBJ databases">
        <authorList>
            <person name="Singh A."/>
            <person name="Pinnaka A.K."/>
            <person name="Vaidya B."/>
        </authorList>
    </citation>
    <scope>NUCLEOTIDE SEQUENCE [LARGE SCALE GENOMIC DNA]</scope>
    <source>
        <strain evidence="9">AK23</strain>
    </source>
</reference>
<evidence type="ECO:0000256" key="3">
    <source>
        <dbReference type="ARBA" id="ARBA00022448"/>
    </source>
</evidence>